<gene>
    <name evidence="1" type="ORF">DMT42_11160</name>
</gene>
<name>A0A2U9NZT4_STRAS</name>
<evidence type="ECO:0000313" key="1">
    <source>
        <dbReference type="EMBL" id="AWT42827.1"/>
    </source>
</evidence>
<dbReference type="KEGG" id="sact:DMT42_11160"/>
<keyword evidence="2" id="KW-1185">Reference proteome</keyword>
<dbReference type="RefSeq" id="WP_110627748.1">
    <property type="nucleotide sequence ID" value="NZ_CP029788.1"/>
</dbReference>
<proteinExistence type="predicted"/>
<protein>
    <submittedName>
        <fullName evidence="1">Uncharacterized protein</fullName>
    </submittedName>
</protein>
<dbReference type="OrthoDB" id="127395at2"/>
<dbReference type="EMBL" id="CP029788">
    <property type="protein sequence ID" value="AWT42827.1"/>
    <property type="molecule type" value="Genomic_DNA"/>
</dbReference>
<reference evidence="1 2" key="1">
    <citation type="submission" date="2018-06" db="EMBL/GenBank/DDBJ databases">
        <title>The complete genome sequence of a nosiheptide producer Streptomyces actuosus ATCC 25421: deducing the ability of producing a new class III lantibiotics.</title>
        <authorList>
            <person name="Liu W."/>
            <person name="Sun F."/>
            <person name="Hu Y."/>
        </authorList>
    </citation>
    <scope>NUCLEOTIDE SEQUENCE [LARGE SCALE GENOMIC DNA]</scope>
    <source>
        <strain evidence="1 2">ATCC 25421</strain>
    </source>
</reference>
<organism evidence="1 2">
    <name type="scientific">Streptomyces actuosus</name>
    <dbReference type="NCBI Taxonomy" id="1885"/>
    <lineage>
        <taxon>Bacteria</taxon>
        <taxon>Bacillati</taxon>
        <taxon>Actinomycetota</taxon>
        <taxon>Actinomycetes</taxon>
        <taxon>Kitasatosporales</taxon>
        <taxon>Streptomycetaceae</taxon>
        <taxon>Streptomyces</taxon>
    </lineage>
</organism>
<dbReference type="Proteomes" id="UP000247634">
    <property type="component" value="Chromosome"/>
</dbReference>
<sequence>MSIDYAARFEGLSSDALFVLEYGPDGTGSDTDAPREHIEGLLVVLADWRQALLDGARDDSGDYRRCLDAVREAWLQYSFRWVGGPSLPYPFDLPRAEVAP</sequence>
<accession>A0A2U9NZT4</accession>
<dbReference type="AlphaFoldDB" id="A0A2U9NZT4"/>
<evidence type="ECO:0000313" key="2">
    <source>
        <dbReference type="Proteomes" id="UP000247634"/>
    </source>
</evidence>